<dbReference type="RefSeq" id="WP_273953532.1">
    <property type="nucleotide sequence ID" value="NZ_JAQSIP010000012.1"/>
</dbReference>
<keyword evidence="2" id="KW-1185">Reference proteome</keyword>
<organism evidence="1 2">
    <name type="scientific">Curvibacter cyanobacteriorum</name>
    <dbReference type="NCBI Taxonomy" id="3026422"/>
    <lineage>
        <taxon>Bacteria</taxon>
        <taxon>Pseudomonadati</taxon>
        <taxon>Pseudomonadota</taxon>
        <taxon>Betaproteobacteria</taxon>
        <taxon>Burkholderiales</taxon>
        <taxon>Comamonadaceae</taxon>
        <taxon>Curvibacter</taxon>
    </lineage>
</organism>
<dbReference type="EMBL" id="JAQSIP010000012">
    <property type="protein sequence ID" value="MDD0840748.1"/>
    <property type="molecule type" value="Genomic_DNA"/>
</dbReference>
<dbReference type="Pfam" id="PF05137">
    <property type="entry name" value="PilN"/>
    <property type="match status" value="1"/>
</dbReference>
<evidence type="ECO:0000313" key="1">
    <source>
        <dbReference type="EMBL" id="MDD0840748.1"/>
    </source>
</evidence>
<comment type="caution">
    <text evidence="1">The sequence shown here is derived from an EMBL/GenBank/DDBJ whole genome shotgun (WGS) entry which is preliminary data.</text>
</comment>
<accession>A0ABT5N3X4</accession>
<reference evidence="1 2" key="1">
    <citation type="submission" date="2023-02" db="EMBL/GenBank/DDBJ databases">
        <title>Bacterial whole genomic sequence of Curvibacter sp. HBC61.</title>
        <authorList>
            <person name="Le V."/>
            <person name="Ko S.-R."/>
            <person name="Ahn C.-Y."/>
            <person name="Oh H.-M."/>
        </authorList>
    </citation>
    <scope>NUCLEOTIDE SEQUENCE [LARGE SCALE GENOMIC DNA]</scope>
    <source>
        <strain evidence="1 2">HBC61</strain>
    </source>
</reference>
<protein>
    <submittedName>
        <fullName evidence="1">PilN domain-containing protein</fullName>
    </submittedName>
</protein>
<dbReference type="Proteomes" id="UP001528673">
    <property type="component" value="Unassembled WGS sequence"/>
</dbReference>
<name>A0ABT5N3X4_9BURK</name>
<gene>
    <name evidence="1" type="ORF">PSQ40_19385</name>
</gene>
<dbReference type="InterPro" id="IPR007813">
    <property type="entry name" value="PilN"/>
</dbReference>
<sequence length="224" mass="24931">MKQPLSQINLYNRALLPKAPVFSMRWVVGLVLLGLLLQLALGVYWHQEQRLLQQQRQAADMALQRASQALAQLNAANGERRPDPRLAQSVANLERRLAQRTQAWQWLSVEIQSSRPRYADWLQALSMARLEGVWLNHLHFESGWMTLEGRTLDPARLPDWLRQLQQQPALSGLSFSSFQLGSEMVSAELRSPSSAAAKMSLEGTSFRLQGTGGVAPSPVVGGGP</sequence>
<proteinExistence type="predicted"/>
<evidence type="ECO:0000313" key="2">
    <source>
        <dbReference type="Proteomes" id="UP001528673"/>
    </source>
</evidence>